<dbReference type="Proteomes" id="UP000695264">
    <property type="component" value="Unassembled WGS sequence"/>
</dbReference>
<protein>
    <submittedName>
        <fullName evidence="5">Metallophosphoesterase</fullName>
    </submittedName>
</protein>
<reference evidence="5 6" key="1">
    <citation type="submission" date="2020-03" db="EMBL/GenBank/DDBJ databases">
        <title>WGS of actinomycetes isolated from Thailand.</title>
        <authorList>
            <person name="Thawai C."/>
        </authorList>
    </citation>
    <scope>NUCLEOTIDE SEQUENCE [LARGE SCALE GENOMIC DNA]</scope>
    <source>
        <strain evidence="5 6">PLAI 1-29</strain>
    </source>
</reference>
<keyword evidence="2" id="KW-0378">Hydrolase</keyword>
<dbReference type="SUPFAM" id="SSF56300">
    <property type="entry name" value="Metallo-dependent phosphatases"/>
    <property type="match status" value="1"/>
</dbReference>
<evidence type="ECO:0000259" key="4">
    <source>
        <dbReference type="Pfam" id="PF00149"/>
    </source>
</evidence>
<dbReference type="InterPro" id="IPR016538">
    <property type="entry name" value="UCP008292"/>
</dbReference>
<evidence type="ECO:0000256" key="1">
    <source>
        <dbReference type="ARBA" id="ARBA00022723"/>
    </source>
</evidence>
<evidence type="ECO:0000313" key="5">
    <source>
        <dbReference type="EMBL" id="NJQ00303.1"/>
    </source>
</evidence>
<evidence type="ECO:0000256" key="2">
    <source>
        <dbReference type="ARBA" id="ARBA00022801"/>
    </source>
</evidence>
<feature type="compositionally biased region" description="Basic and acidic residues" evidence="3">
    <location>
        <begin position="251"/>
        <end position="262"/>
    </location>
</feature>
<dbReference type="RefSeq" id="WP_168100908.1">
    <property type="nucleotide sequence ID" value="NZ_JAATEN010000004.1"/>
</dbReference>
<feature type="domain" description="Calcineurin-like phosphoesterase" evidence="4">
    <location>
        <begin position="2"/>
        <end position="207"/>
    </location>
</feature>
<organism evidence="5 6">
    <name type="scientific">Streptomyces zingiberis</name>
    <dbReference type="NCBI Taxonomy" id="2053010"/>
    <lineage>
        <taxon>Bacteria</taxon>
        <taxon>Bacillati</taxon>
        <taxon>Actinomycetota</taxon>
        <taxon>Actinomycetes</taxon>
        <taxon>Kitasatosporales</taxon>
        <taxon>Streptomycetaceae</taxon>
        <taxon>Streptomyces</taxon>
    </lineage>
</organism>
<proteinExistence type="predicted"/>
<dbReference type="PANTHER" id="PTHR31302:SF31">
    <property type="entry name" value="PHOSPHODIESTERASE YAEI"/>
    <property type="match status" value="1"/>
</dbReference>
<sequence length="284" mass="29031">MIRVAAVGDIHMAPDTRGLLRPAFDTLGDHADLLLLAGDLTRHGTPEEARVVAGEIAGLPVPVIAVLGNHDHQDDRPGELADILRDAGATVLEGTATTLDIGGTTVGVAGAKGFCGGFAGRSAGEFGEPEMKAFVRATRLGADSLRAALDGLAGDGCVVRIALTHFSPVRDTLAGEPLEIFPFLGSYQLAEAIDGAGADLAVHGHAHLGTEHGMTAGGVPVRNVAQPVIRRAFAVYHLACDPRPGPGGPGDSRRAGPGEGPRHGPGHGPRAAPPTPGREPADRH</sequence>
<dbReference type="InterPro" id="IPR051158">
    <property type="entry name" value="Metallophosphoesterase_sf"/>
</dbReference>
<dbReference type="PANTHER" id="PTHR31302">
    <property type="entry name" value="TRANSMEMBRANE PROTEIN WITH METALLOPHOSPHOESTERASE DOMAIN-RELATED"/>
    <property type="match status" value="1"/>
</dbReference>
<dbReference type="EMBL" id="JAATEN010000004">
    <property type="protein sequence ID" value="NJQ00303.1"/>
    <property type="molecule type" value="Genomic_DNA"/>
</dbReference>
<dbReference type="PIRSF" id="PIRSF008292">
    <property type="entry name" value="UCP008292"/>
    <property type="match status" value="1"/>
</dbReference>
<evidence type="ECO:0000313" key="6">
    <source>
        <dbReference type="Proteomes" id="UP000695264"/>
    </source>
</evidence>
<dbReference type="CDD" id="cd00838">
    <property type="entry name" value="MPP_superfamily"/>
    <property type="match status" value="1"/>
</dbReference>
<accession>A0ABX1BVM8</accession>
<feature type="region of interest" description="Disordered" evidence="3">
    <location>
        <begin position="242"/>
        <end position="284"/>
    </location>
</feature>
<name>A0ABX1BVM8_9ACTN</name>
<evidence type="ECO:0000256" key="3">
    <source>
        <dbReference type="SAM" id="MobiDB-lite"/>
    </source>
</evidence>
<comment type="caution">
    <text evidence="5">The sequence shown here is derived from an EMBL/GenBank/DDBJ whole genome shotgun (WGS) entry which is preliminary data.</text>
</comment>
<dbReference type="InterPro" id="IPR004843">
    <property type="entry name" value="Calcineurin-like_PHP"/>
</dbReference>
<gene>
    <name evidence="5" type="ORF">HCK00_07075</name>
</gene>
<keyword evidence="6" id="KW-1185">Reference proteome</keyword>
<dbReference type="InterPro" id="IPR029052">
    <property type="entry name" value="Metallo-depent_PP-like"/>
</dbReference>
<dbReference type="Pfam" id="PF00149">
    <property type="entry name" value="Metallophos"/>
    <property type="match status" value="1"/>
</dbReference>
<keyword evidence="1" id="KW-0479">Metal-binding</keyword>
<dbReference type="Gene3D" id="3.60.21.10">
    <property type="match status" value="1"/>
</dbReference>